<sequence>MNDFLNWATRWTVRIVLLMVGVVFFLSLLTLGCLLAALWGLRALWAKLTGQPVTPWVMPMRAASSWTSMYQRAGGFGGMAAESAAAAETAPPFSTTPGSKRGGILSQVAGDVSDVQPREVPER</sequence>
<accession>A0A014MHU8</accession>
<evidence type="ECO:0000313" key="4">
    <source>
        <dbReference type="Proteomes" id="UP000020766"/>
    </source>
</evidence>
<evidence type="ECO:0000256" key="1">
    <source>
        <dbReference type="SAM" id="MobiDB-lite"/>
    </source>
</evidence>
<evidence type="ECO:0000313" key="3">
    <source>
        <dbReference type="EMBL" id="EXU81306.1"/>
    </source>
</evidence>
<keyword evidence="2" id="KW-0812">Transmembrane</keyword>
<keyword evidence="2" id="KW-0472">Membrane</keyword>
<reference evidence="3 4" key="1">
    <citation type="submission" date="2014-01" db="EMBL/GenBank/DDBJ databases">
        <title>Interspecies Systems Biology Uncovers Metabolites Affecting C. elegans Gene Expression and Life History Traits.</title>
        <authorList>
            <person name="Watson E."/>
            <person name="Macneil L.T."/>
            <person name="Ritter A.D."/>
            <person name="Yilmaz L.S."/>
            <person name="Rosebrock A.P."/>
            <person name="Caudy A.A."/>
            <person name="Walhout A.J."/>
        </authorList>
    </citation>
    <scope>NUCLEOTIDE SEQUENCE [LARGE SCALE GENOMIC DNA]</scope>
    <source>
        <strain evidence="3 4">DA1877</strain>
    </source>
</reference>
<feature type="region of interest" description="Disordered" evidence="1">
    <location>
        <begin position="87"/>
        <end position="123"/>
    </location>
</feature>
<proteinExistence type="predicted"/>
<gene>
    <name evidence="3" type="ORF">AX13_10910</name>
</gene>
<dbReference type="PATRIC" id="fig|1457173.3.peg.709"/>
<comment type="caution">
    <text evidence="3">The sequence shown here is derived from an EMBL/GenBank/DDBJ whole genome shotgun (WGS) entry which is preliminary data.</text>
</comment>
<name>A0A014MHU8_9BURK</name>
<protein>
    <submittedName>
        <fullName evidence="3">Uncharacterized protein</fullName>
    </submittedName>
</protein>
<dbReference type="RefSeq" id="WP_043379221.1">
    <property type="nucleotide sequence ID" value="NZ_JBOK01000003.1"/>
</dbReference>
<dbReference type="EMBL" id="JBOK01000003">
    <property type="protein sequence ID" value="EXU81306.1"/>
    <property type="molecule type" value="Genomic_DNA"/>
</dbReference>
<feature type="transmembrane region" description="Helical" evidence="2">
    <location>
        <begin position="15"/>
        <end position="41"/>
    </location>
</feature>
<organism evidence="3 4">
    <name type="scientific">Comamonas aquatica DA1877</name>
    <dbReference type="NCBI Taxonomy" id="1457173"/>
    <lineage>
        <taxon>Bacteria</taxon>
        <taxon>Pseudomonadati</taxon>
        <taxon>Pseudomonadota</taxon>
        <taxon>Betaproteobacteria</taxon>
        <taxon>Burkholderiales</taxon>
        <taxon>Comamonadaceae</taxon>
        <taxon>Comamonas</taxon>
    </lineage>
</organism>
<keyword evidence="2" id="KW-1133">Transmembrane helix</keyword>
<dbReference type="STRING" id="225991.MA05_14750"/>
<dbReference type="AlphaFoldDB" id="A0A014MHU8"/>
<dbReference type="Proteomes" id="UP000020766">
    <property type="component" value="Unassembled WGS sequence"/>
</dbReference>
<evidence type="ECO:0000256" key="2">
    <source>
        <dbReference type="SAM" id="Phobius"/>
    </source>
</evidence>
<keyword evidence="4" id="KW-1185">Reference proteome</keyword>